<evidence type="ECO:0000313" key="3">
    <source>
        <dbReference type="Proteomes" id="UP001341281"/>
    </source>
</evidence>
<keyword evidence="3" id="KW-1185">Reference proteome</keyword>
<dbReference type="Proteomes" id="UP001341281">
    <property type="component" value="Chromosome 01"/>
</dbReference>
<feature type="compositionally biased region" description="Basic and acidic residues" evidence="1">
    <location>
        <begin position="1"/>
        <end position="11"/>
    </location>
</feature>
<evidence type="ECO:0000313" key="2">
    <source>
        <dbReference type="EMBL" id="WVZ50671.1"/>
    </source>
</evidence>
<accession>A0AAQ3SFJ5</accession>
<name>A0AAQ3SFJ5_PASNO</name>
<evidence type="ECO:0000256" key="1">
    <source>
        <dbReference type="SAM" id="MobiDB-lite"/>
    </source>
</evidence>
<reference evidence="2 3" key="1">
    <citation type="submission" date="2024-02" db="EMBL/GenBank/DDBJ databases">
        <title>High-quality chromosome-scale genome assembly of Pensacola bahiagrass (Paspalum notatum Flugge var. saurae).</title>
        <authorList>
            <person name="Vega J.M."/>
            <person name="Podio M."/>
            <person name="Orjuela J."/>
            <person name="Siena L.A."/>
            <person name="Pessino S.C."/>
            <person name="Combes M.C."/>
            <person name="Mariac C."/>
            <person name="Albertini E."/>
            <person name="Pupilli F."/>
            <person name="Ortiz J.P.A."/>
            <person name="Leblanc O."/>
        </authorList>
    </citation>
    <scope>NUCLEOTIDE SEQUENCE [LARGE SCALE GENOMIC DNA]</scope>
    <source>
        <strain evidence="2">R1</strain>
        <tissue evidence="2">Leaf</tissue>
    </source>
</reference>
<feature type="region of interest" description="Disordered" evidence="1">
    <location>
        <begin position="1"/>
        <end position="54"/>
    </location>
</feature>
<sequence length="91" mass="9885">MQVRCRKDASKENATSTDDAVQAFALTSVTSPTPKHHERHNNQIKPDPDDTGLRTTTRYQIRQRPTVVHGGTGALGPWSLASACDGERAAT</sequence>
<proteinExistence type="predicted"/>
<dbReference type="EMBL" id="CP144745">
    <property type="protein sequence ID" value="WVZ50671.1"/>
    <property type="molecule type" value="Genomic_DNA"/>
</dbReference>
<feature type="region of interest" description="Disordered" evidence="1">
    <location>
        <begin position="66"/>
        <end position="91"/>
    </location>
</feature>
<gene>
    <name evidence="2" type="ORF">U9M48_001903</name>
</gene>
<feature type="compositionally biased region" description="Polar residues" evidence="1">
    <location>
        <begin position="12"/>
        <end position="33"/>
    </location>
</feature>
<protein>
    <submittedName>
        <fullName evidence="2">Uncharacterized protein</fullName>
    </submittedName>
</protein>
<organism evidence="2 3">
    <name type="scientific">Paspalum notatum var. saurae</name>
    <dbReference type="NCBI Taxonomy" id="547442"/>
    <lineage>
        <taxon>Eukaryota</taxon>
        <taxon>Viridiplantae</taxon>
        <taxon>Streptophyta</taxon>
        <taxon>Embryophyta</taxon>
        <taxon>Tracheophyta</taxon>
        <taxon>Spermatophyta</taxon>
        <taxon>Magnoliopsida</taxon>
        <taxon>Liliopsida</taxon>
        <taxon>Poales</taxon>
        <taxon>Poaceae</taxon>
        <taxon>PACMAD clade</taxon>
        <taxon>Panicoideae</taxon>
        <taxon>Andropogonodae</taxon>
        <taxon>Paspaleae</taxon>
        <taxon>Paspalinae</taxon>
        <taxon>Paspalum</taxon>
    </lineage>
</organism>
<dbReference type="AlphaFoldDB" id="A0AAQ3SFJ5"/>